<dbReference type="InterPro" id="IPR001597">
    <property type="entry name" value="ArAA_b-elim_lyase/Thr_aldolase"/>
</dbReference>
<keyword evidence="3" id="KW-0663">Pyridoxal phosphate</keyword>
<dbReference type="AlphaFoldDB" id="A0A955L3U8"/>
<name>A0A955L3U8_9BACT</name>
<evidence type="ECO:0000256" key="2">
    <source>
        <dbReference type="ARBA" id="ARBA00006966"/>
    </source>
</evidence>
<dbReference type="Gene3D" id="3.90.1150.10">
    <property type="entry name" value="Aspartate Aminotransferase, domain 1"/>
    <property type="match status" value="1"/>
</dbReference>
<feature type="domain" description="Aromatic amino acid beta-eliminating lyase/threonine aldolase" evidence="4">
    <location>
        <begin position="29"/>
        <end position="287"/>
    </location>
</feature>
<comment type="caution">
    <text evidence="5">The sequence shown here is derived from an EMBL/GenBank/DDBJ whole genome shotgun (WGS) entry which is preliminary data.</text>
</comment>
<dbReference type="EMBL" id="JAGQLG010000136">
    <property type="protein sequence ID" value="MCA9382447.1"/>
    <property type="molecule type" value="Genomic_DNA"/>
</dbReference>
<dbReference type="GO" id="GO:0006520">
    <property type="term" value="P:amino acid metabolic process"/>
    <property type="evidence" value="ECO:0007669"/>
    <property type="project" value="InterPro"/>
</dbReference>
<dbReference type="InterPro" id="IPR015424">
    <property type="entry name" value="PyrdxlP-dep_Trfase"/>
</dbReference>
<reference evidence="5" key="2">
    <citation type="journal article" date="2021" name="Microbiome">
        <title>Successional dynamics and alternative stable states in a saline activated sludge microbial community over 9 years.</title>
        <authorList>
            <person name="Wang Y."/>
            <person name="Ye J."/>
            <person name="Ju F."/>
            <person name="Liu L."/>
            <person name="Boyd J.A."/>
            <person name="Deng Y."/>
            <person name="Parks D.H."/>
            <person name="Jiang X."/>
            <person name="Yin X."/>
            <person name="Woodcroft B.J."/>
            <person name="Tyson G.W."/>
            <person name="Hugenholtz P."/>
            <person name="Polz M.F."/>
            <person name="Zhang T."/>
        </authorList>
    </citation>
    <scope>NUCLEOTIDE SEQUENCE</scope>
    <source>
        <strain evidence="5">HKST-UBA10</strain>
    </source>
</reference>
<evidence type="ECO:0000256" key="1">
    <source>
        <dbReference type="ARBA" id="ARBA00001933"/>
    </source>
</evidence>
<accession>A0A955L3U8</accession>
<keyword evidence="5" id="KW-0032">Aminotransferase</keyword>
<keyword evidence="5" id="KW-0808">Transferase</keyword>
<comment type="similarity">
    <text evidence="2">Belongs to the threonine aldolase family.</text>
</comment>
<dbReference type="Pfam" id="PF01212">
    <property type="entry name" value="Beta_elim_lyase"/>
    <property type="match status" value="1"/>
</dbReference>
<comment type="cofactor">
    <cofactor evidence="1">
        <name>pyridoxal 5'-phosphate</name>
        <dbReference type="ChEBI" id="CHEBI:597326"/>
    </cofactor>
</comment>
<dbReference type="InterPro" id="IPR015422">
    <property type="entry name" value="PyrdxlP-dep_Trfase_small"/>
</dbReference>
<evidence type="ECO:0000256" key="3">
    <source>
        <dbReference type="ARBA" id="ARBA00022898"/>
    </source>
</evidence>
<dbReference type="PANTHER" id="PTHR48097:SF5">
    <property type="entry name" value="LOW SPECIFICITY L-THREONINE ALDOLASE"/>
    <property type="match status" value="1"/>
</dbReference>
<dbReference type="Gene3D" id="3.40.640.10">
    <property type="entry name" value="Type I PLP-dependent aspartate aminotransferase-like (Major domain)"/>
    <property type="match status" value="1"/>
</dbReference>
<dbReference type="GO" id="GO:0016829">
    <property type="term" value="F:lyase activity"/>
    <property type="evidence" value="ECO:0007669"/>
    <property type="project" value="InterPro"/>
</dbReference>
<protein>
    <submittedName>
        <fullName evidence="5">Aminotransferase class V-fold PLP-dependent enzyme</fullName>
    </submittedName>
</protein>
<sequence>MYSFKNDYSEIAHPKLLEALNRHCEEQNSGYGEDQYSLEAKNLIRKEINNMNSDIYFVSGGTQANLIVIASCLKPFESVIAASTGHIAVHEAGAIEATGHKINTVNTKDGKLNVKDIDSIMQEHQDEDMVNPRMVYISNSTEVGTVYTKHELKDIFEYCRANNLILFLDGARIGSALTSSVNDMSLADLSKYVDIFYIGGTKNGALFGEAIVINNKKLQKNFRFHVKQRGALLAKGTAIGLQFRELFTDNLYFELAEHATKMAQKLATGLKEQDISFLTEPVSNQIFPILDNRLISKLETKYAFYVWARVDENKSAIRLVTSWATKEEFVDKFIEDLKG</sequence>
<dbReference type="InterPro" id="IPR015421">
    <property type="entry name" value="PyrdxlP-dep_Trfase_major"/>
</dbReference>
<organism evidence="5 6">
    <name type="scientific">Candidatus Dojkabacteria bacterium</name>
    <dbReference type="NCBI Taxonomy" id="2099670"/>
    <lineage>
        <taxon>Bacteria</taxon>
        <taxon>Candidatus Dojkabacteria</taxon>
    </lineage>
</organism>
<proteinExistence type="inferred from homology"/>
<evidence type="ECO:0000313" key="5">
    <source>
        <dbReference type="EMBL" id="MCA9382447.1"/>
    </source>
</evidence>
<dbReference type="PANTHER" id="PTHR48097">
    <property type="entry name" value="L-THREONINE ALDOLASE-RELATED"/>
    <property type="match status" value="1"/>
</dbReference>
<dbReference type="SUPFAM" id="SSF53383">
    <property type="entry name" value="PLP-dependent transferases"/>
    <property type="match status" value="1"/>
</dbReference>
<reference evidence="5" key="1">
    <citation type="submission" date="2020-04" db="EMBL/GenBank/DDBJ databases">
        <authorList>
            <person name="Zhang T."/>
        </authorList>
    </citation>
    <scope>NUCLEOTIDE SEQUENCE</scope>
    <source>
        <strain evidence="5">HKST-UBA10</strain>
    </source>
</reference>
<dbReference type="GO" id="GO:0008483">
    <property type="term" value="F:transaminase activity"/>
    <property type="evidence" value="ECO:0007669"/>
    <property type="project" value="UniProtKB-KW"/>
</dbReference>
<dbReference type="Proteomes" id="UP000782843">
    <property type="component" value="Unassembled WGS sequence"/>
</dbReference>
<evidence type="ECO:0000313" key="6">
    <source>
        <dbReference type="Proteomes" id="UP000782843"/>
    </source>
</evidence>
<evidence type="ECO:0000259" key="4">
    <source>
        <dbReference type="Pfam" id="PF01212"/>
    </source>
</evidence>
<gene>
    <name evidence="5" type="ORF">KC660_03510</name>
</gene>